<evidence type="ECO:0000313" key="5">
    <source>
        <dbReference type="RefSeq" id="XP_017782303.1"/>
    </source>
</evidence>
<feature type="region of interest" description="Disordered" evidence="1">
    <location>
        <begin position="501"/>
        <end position="525"/>
    </location>
</feature>
<sequence length="900" mass="102242">MEDRSRKISCFASSDVSAPPVLLRRRLSAPETIMRKHMLAQQRAASQDSQNSSESAQSCNWPMDPSSDPNLSKRRESDIRKSTLMKRFWDSSRIQFPRTYSEWQYSFGKMKLSSTPTTPEHSRGSRKNIFEAKTKSSPKRKISIYNGTYTSESRKSSVDESPKHMRKISPKPDSNNEDYAVYSSNFSNVTSSESQNTSRTVDNFDSAYANSCTSVSRSADTAKENNNNVSMPIKYQFVLSKDAEFVPKTTNEATQTTDTTNLNVISNVHLSQSTLNLIFNQVMQDVLKSKPEPSQPKIINVQTLPTFNVQTKPEDKPTRLISEVNVGSPYKVKESPLVPRLSALPRSTSMEVNISSNDSFDKDSDSCSLVDSLEDPSSPKIKNPEDKLHLLPDNSSSSNNILQKKSSVFYIPMKNEPEMILEENTSGDVSNLLPSKLKEKLMKRQIKREEKRKENKIRHFDVQNGNYSTYFDTSPELSAKPKPRKKKTTLPLIENKPLKPKSFWLPRNKKPEKLTPLTRESKKPESKQIEILEVMEIVEPTKVLSALPKTKSKIPVLVQQRLPKLSHRKAQKPAYLDYTDAPDPKFDQLIANILIDSLNREDLETSRQKKFDTIPEEKAEQNNNPIDKVADLLTQQVLENNNVEGNESTESPENAQMPKGWITFYMLQKNNSPESTSDEVVYLGTINMKTSKKCDKISQTPKDSDYKSEESDSESDRATKYQKGSTSKCGWSVTVSGTSNGEIGPDVEMRLKFPKLVQKIEKKTKNRDESFQSKFPPLSNKKKESGITFEEMCSKRQSALSNTKPYLNSKTHDGLLNQAKYEPRPTKTSTQRRLLHRPKNLKEITIPIDSNRNLEDIFRKFPNILAVNGNAMSREKKSSLSKLTESDLKHLLSHFNKNVQ</sequence>
<accession>A0ABM1N652</accession>
<feature type="compositionally biased region" description="Basic and acidic residues" evidence="1">
    <location>
        <begin position="152"/>
        <end position="163"/>
    </location>
</feature>
<feature type="compositionally biased region" description="Basic and acidic residues" evidence="1">
    <location>
        <begin position="694"/>
        <end position="719"/>
    </location>
</feature>
<protein>
    <submittedName>
        <fullName evidence="3 4">Uncharacterized protein LOC108566777 isoform X1</fullName>
    </submittedName>
</protein>
<feature type="compositionally biased region" description="Basic and acidic residues" evidence="1">
    <location>
        <begin position="509"/>
        <end position="525"/>
    </location>
</feature>
<organism evidence="2 4">
    <name type="scientific">Nicrophorus vespilloides</name>
    <name type="common">Boreal carrion beetle</name>
    <dbReference type="NCBI Taxonomy" id="110193"/>
    <lineage>
        <taxon>Eukaryota</taxon>
        <taxon>Metazoa</taxon>
        <taxon>Ecdysozoa</taxon>
        <taxon>Arthropoda</taxon>
        <taxon>Hexapoda</taxon>
        <taxon>Insecta</taxon>
        <taxon>Pterygota</taxon>
        <taxon>Neoptera</taxon>
        <taxon>Endopterygota</taxon>
        <taxon>Coleoptera</taxon>
        <taxon>Polyphaga</taxon>
        <taxon>Staphyliniformia</taxon>
        <taxon>Silphidae</taxon>
        <taxon>Nicrophorinae</taxon>
        <taxon>Nicrophorus</taxon>
    </lineage>
</organism>
<proteinExistence type="predicted"/>
<feature type="region of interest" description="Disordered" evidence="1">
    <location>
        <begin position="112"/>
        <end position="180"/>
    </location>
</feature>
<evidence type="ECO:0000256" key="1">
    <source>
        <dbReference type="SAM" id="MobiDB-lite"/>
    </source>
</evidence>
<feature type="region of interest" description="Disordered" evidence="1">
    <location>
        <begin position="694"/>
        <end position="728"/>
    </location>
</feature>
<evidence type="ECO:0000313" key="3">
    <source>
        <dbReference type="RefSeq" id="XP_017782301.1"/>
    </source>
</evidence>
<evidence type="ECO:0000313" key="2">
    <source>
        <dbReference type="Proteomes" id="UP000695000"/>
    </source>
</evidence>
<feature type="compositionally biased region" description="Polar residues" evidence="1">
    <location>
        <begin position="43"/>
        <end position="60"/>
    </location>
</feature>
<dbReference type="RefSeq" id="XP_017782301.1">
    <property type="nucleotide sequence ID" value="XM_017926812.1"/>
</dbReference>
<dbReference type="RefSeq" id="XP_017782303.1">
    <property type="nucleotide sequence ID" value="XM_017926814.1"/>
</dbReference>
<keyword evidence="2" id="KW-1185">Reference proteome</keyword>
<dbReference type="GeneID" id="108566777"/>
<gene>
    <name evidence="3 4 5" type="primary">LOC108566777</name>
</gene>
<feature type="region of interest" description="Disordered" evidence="1">
    <location>
        <begin position="37"/>
        <end position="78"/>
    </location>
</feature>
<feature type="compositionally biased region" description="Basic and acidic residues" evidence="1">
    <location>
        <begin position="120"/>
        <end position="134"/>
    </location>
</feature>
<name>A0ABM1N652_NICVS</name>
<feature type="region of interest" description="Disordered" evidence="1">
    <location>
        <begin position="353"/>
        <end position="399"/>
    </location>
</feature>
<reference evidence="3 4" key="1">
    <citation type="submission" date="2025-05" db="UniProtKB">
        <authorList>
            <consortium name="RefSeq"/>
        </authorList>
    </citation>
    <scope>IDENTIFICATION</scope>
    <source>
        <tissue evidence="3 4">Whole Larva</tissue>
    </source>
</reference>
<dbReference type="RefSeq" id="XP_017782302.1">
    <property type="nucleotide sequence ID" value="XM_017926813.1"/>
</dbReference>
<dbReference type="Proteomes" id="UP000695000">
    <property type="component" value="Unplaced"/>
</dbReference>
<evidence type="ECO:0000313" key="4">
    <source>
        <dbReference type="RefSeq" id="XP_017782302.1"/>
    </source>
</evidence>